<sequence length="177" mass="20256">MEQEQTERIYSFPPVIDERARVLVLGTAPSVKSLEHRQFYGHPRNYFWGMVYGLFGAGAPDEDYGKRLAFLQDHHMAVFDVIKSCERPGSLDVNIKNEEPNDLPALAGKYPGLKCFAFNGSKAYDTFRKYFRDHPALQHLTLLKLPSTSPIPTQKMRNLEDRIGAWKAIVPYLELPE</sequence>
<dbReference type="SUPFAM" id="SSF52141">
    <property type="entry name" value="Uracil-DNA glycosylase-like"/>
    <property type="match status" value="1"/>
</dbReference>
<dbReference type="InterPro" id="IPR026353">
    <property type="entry name" value="Hypoxan-DNA_Glyclase"/>
</dbReference>
<dbReference type="Pfam" id="PF03167">
    <property type="entry name" value="UDG"/>
    <property type="match status" value="1"/>
</dbReference>
<dbReference type="SMART" id="SM00987">
    <property type="entry name" value="UreE_C"/>
    <property type="match status" value="1"/>
</dbReference>
<reference evidence="2 3" key="1">
    <citation type="submission" date="2023-05" db="EMBL/GenBank/DDBJ databases">
        <title>Draft genome of Paenibacillus sp. CCS26.</title>
        <authorList>
            <person name="Akita H."/>
            <person name="Shinto Y."/>
            <person name="Kimura Z."/>
        </authorList>
    </citation>
    <scope>NUCLEOTIDE SEQUENCE [LARGE SCALE GENOMIC DNA]</scope>
    <source>
        <strain evidence="2 3">CCS26</strain>
    </source>
</reference>
<gene>
    <name evidence="2" type="ORF">PghCCS26_48290</name>
</gene>
<evidence type="ECO:0000259" key="1">
    <source>
        <dbReference type="SMART" id="SM00986"/>
    </source>
</evidence>
<dbReference type="InterPro" id="IPR005122">
    <property type="entry name" value="Uracil-DNA_glycosylase-like"/>
</dbReference>
<protein>
    <submittedName>
        <fullName evidence="2">DNA-deoxyinosine glycosylase</fullName>
    </submittedName>
</protein>
<dbReference type="SMART" id="SM00986">
    <property type="entry name" value="UDG"/>
    <property type="match status" value="1"/>
</dbReference>
<dbReference type="Gene3D" id="3.40.470.10">
    <property type="entry name" value="Uracil-DNA glycosylase-like domain"/>
    <property type="match status" value="1"/>
</dbReference>
<feature type="domain" description="Uracil-DNA glycosylase-like" evidence="1">
    <location>
        <begin position="13"/>
        <end position="170"/>
    </location>
</feature>
<comment type="caution">
    <text evidence="2">The sequence shown here is derived from an EMBL/GenBank/DDBJ whole genome shotgun (WGS) entry which is preliminary data.</text>
</comment>
<dbReference type="CDD" id="cd10032">
    <property type="entry name" value="UDG-F6_HDG"/>
    <property type="match status" value="1"/>
</dbReference>
<evidence type="ECO:0000313" key="3">
    <source>
        <dbReference type="Proteomes" id="UP001285921"/>
    </source>
</evidence>
<evidence type="ECO:0000313" key="2">
    <source>
        <dbReference type="EMBL" id="GMK47699.1"/>
    </source>
</evidence>
<accession>A0ABQ6NUN7</accession>
<name>A0ABQ6NUN7_9BACL</name>
<proteinExistence type="predicted"/>
<organism evidence="2 3">
    <name type="scientific">Paenibacillus glycanilyticus</name>
    <dbReference type="NCBI Taxonomy" id="126569"/>
    <lineage>
        <taxon>Bacteria</taxon>
        <taxon>Bacillati</taxon>
        <taxon>Bacillota</taxon>
        <taxon>Bacilli</taxon>
        <taxon>Bacillales</taxon>
        <taxon>Paenibacillaceae</taxon>
        <taxon>Paenibacillus</taxon>
    </lineage>
</organism>
<dbReference type="EMBL" id="BTCL01000021">
    <property type="protein sequence ID" value="GMK47699.1"/>
    <property type="molecule type" value="Genomic_DNA"/>
</dbReference>
<keyword evidence="3" id="KW-1185">Reference proteome</keyword>
<dbReference type="RefSeq" id="WP_127497843.1">
    <property type="nucleotide sequence ID" value="NZ_BTCL01000021.1"/>
</dbReference>
<dbReference type="Proteomes" id="UP001285921">
    <property type="component" value="Unassembled WGS sequence"/>
</dbReference>
<dbReference type="NCBIfam" id="TIGR04274">
    <property type="entry name" value="hypoxanDNAglyco"/>
    <property type="match status" value="1"/>
</dbReference>
<dbReference type="InterPro" id="IPR036895">
    <property type="entry name" value="Uracil-DNA_glycosylase-like_sf"/>
</dbReference>